<gene>
    <name evidence="1" type="ORF">C1I98_02000</name>
</gene>
<dbReference type="Proteomes" id="UP000248544">
    <property type="component" value="Unassembled WGS sequence"/>
</dbReference>
<evidence type="ECO:0000313" key="2">
    <source>
        <dbReference type="Proteomes" id="UP000248544"/>
    </source>
</evidence>
<name>A0A2W2H6E6_9ACTN</name>
<protein>
    <submittedName>
        <fullName evidence="1">Uncharacterized protein</fullName>
    </submittedName>
</protein>
<reference evidence="1 2" key="1">
    <citation type="submission" date="2018-01" db="EMBL/GenBank/DDBJ databases">
        <title>Draft genome sequence of Sphaerisporangium sp. 7K107.</title>
        <authorList>
            <person name="Sahin N."/>
            <person name="Saygin H."/>
            <person name="Ay H."/>
        </authorList>
    </citation>
    <scope>NUCLEOTIDE SEQUENCE [LARGE SCALE GENOMIC DNA]</scope>
    <source>
        <strain evidence="1 2">7K107</strain>
    </source>
</reference>
<sequence>MSDQNEREIVGRIYAELSDEAKKLIVDVLTLEKENLHLGDTATVTRNVSDQIIRRVEGIIK</sequence>
<organism evidence="1 2">
    <name type="scientific">Spongiactinospora gelatinilytica</name>
    <dbReference type="NCBI Taxonomy" id="2666298"/>
    <lineage>
        <taxon>Bacteria</taxon>
        <taxon>Bacillati</taxon>
        <taxon>Actinomycetota</taxon>
        <taxon>Actinomycetes</taxon>
        <taxon>Streptosporangiales</taxon>
        <taxon>Streptosporangiaceae</taxon>
        <taxon>Spongiactinospora</taxon>
    </lineage>
</organism>
<comment type="caution">
    <text evidence="1">The sequence shown here is derived from an EMBL/GenBank/DDBJ whole genome shotgun (WGS) entry which is preliminary data.</text>
</comment>
<accession>A0A2W2H6E6</accession>
<dbReference type="EMBL" id="POUA01000008">
    <property type="protein sequence ID" value="PZG56072.1"/>
    <property type="molecule type" value="Genomic_DNA"/>
</dbReference>
<dbReference type="AlphaFoldDB" id="A0A2W2H6E6"/>
<evidence type="ECO:0000313" key="1">
    <source>
        <dbReference type="EMBL" id="PZG56072.1"/>
    </source>
</evidence>
<keyword evidence="2" id="KW-1185">Reference proteome</keyword>
<dbReference type="RefSeq" id="WP_111165322.1">
    <property type="nucleotide sequence ID" value="NZ_POUA01000008.1"/>
</dbReference>
<proteinExistence type="predicted"/>